<organism evidence="1 2">
    <name type="scientific">Xanthomonas phage phi Xc10</name>
    <dbReference type="NCBI Taxonomy" id="2024237"/>
    <lineage>
        <taxon>Viruses</taxon>
        <taxon>Duplodnaviria</taxon>
        <taxon>Heunggongvirae</taxon>
        <taxon>Uroviricota</taxon>
        <taxon>Caudoviricetes</taxon>
        <taxon>Autographivirales</taxon>
        <taxon>Autonotataviridae</taxon>
        <taxon>Gujervirinae</taxon>
        <taxon>Pradovirus</taxon>
        <taxon>Pradovirus pagan</taxon>
        <taxon>Pradovirus Xc10</taxon>
    </lineage>
</organism>
<dbReference type="GeneID" id="54981759"/>
<sequence length="101" mass="11107">MCVFAPKKLSTPFPSIVTALFLLMSLTSCANLPVPSDDLLKDCHITYLGGERGTSSSQDKVVKLAQDRRMDTVLCNKDKAALRAWKEEVCGTGKRRCTGDR</sequence>
<dbReference type="RefSeq" id="YP_009791576.1">
    <property type="nucleotide sequence ID" value="NC_047840.1"/>
</dbReference>
<dbReference type="InterPro" id="IPR058979">
    <property type="entry name" value="LysC-like"/>
</dbReference>
<dbReference type="Pfam" id="PF23793">
    <property type="entry name" value="LysC"/>
    <property type="match status" value="1"/>
</dbReference>
<reference evidence="2" key="1">
    <citation type="submission" date="2017-06" db="EMBL/GenBank/DDBJ databases">
        <authorList>
            <person name="Cheng Y.T."/>
        </authorList>
    </citation>
    <scope>NUCLEOTIDE SEQUENCE [LARGE SCALE GENOMIC DNA]</scope>
</reference>
<dbReference type="PROSITE" id="PS51257">
    <property type="entry name" value="PROKAR_LIPOPROTEIN"/>
    <property type="match status" value="1"/>
</dbReference>
<keyword evidence="2" id="KW-1185">Reference proteome</keyword>
<dbReference type="EMBL" id="MF375456">
    <property type="protein sequence ID" value="ASZ72048.1"/>
    <property type="molecule type" value="Genomic_DNA"/>
</dbReference>
<accession>A0A249XLF9</accession>
<protein>
    <submittedName>
        <fullName evidence="1">O-spanin</fullName>
    </submittedName>
</protein>
<evidence type="ECO:0000313" key="1">
    <source>
        <dbReference type="EMBL" id="ASZ72048.1"/>
    </source>
</evidence>
<dbReference type="Proteomes" id="UP000222265">
    <property type="component" value="Segment"/>
</dbReference>
<evidence type="ECO:0000313" key="2">
    <source>
        <dbReference type="Proteomes" id="UP000222265"/>
    </source>
</evidence>
<dbReference type="KEGG" id="vg:54981759"/>
<proteinExistence type="predicted"/>
<name>A0A249XLF9_9CAUD</name>